<name>A0A4P9TCR8_9EURY</name>
<dbReference type="Proteomes" id="UP000307562">
    <property type="component" value="Chromosome"/>
</dbReference>
<accession>A0A4P9TCR8</accession>
<dbReference type="GeneID" id="96154446"/>
<reference evidence="2" key="1">
    <citation type="submission" date="2019-05" db="EMBL/GenBank/DDBJ databases">
        <title>Complete Genome Sequence and Methylation Pattern of the Halophilic Archaeon Natrinema pallidum BOL6-1.</title>
        <authorList>
            <person name="DasSarma P."/>
            <person name="DasSarma B.P."/>
            <person name="DasSarma S.L."/>
            <person name="Martinez F.L."/>
            <person name="Guzman D."/>
            <person name="Roberts R.J."/>
            <person name="DasSarma S."/>
        </authorList>
    </citation>
    <scope>NUCLEOTIDE SEQUENCE [LARGE SCALE GENOMIC DNA]</scope>
    <source>
        <strain evidence="2">BOL6-1</strain>
    </source>
</reference>
<protein>
    <submittedName>
        <fullName evidence="1">Uncharacterized protein</fullName>
    </submittedName>
</protein>
<sequence>METDPRIGATTLDDFLLAARERMHDDGRINFRVVCLTTELDWEDFLTRCRGWFDIEEQGDFYELHASYTKHNKKFDVFLYLFQHPETGSPTFLTLNSHDDFRRTADSMITRGEGIYYMWFPPEQMALLQERILDEEGSRLVKFEGEKFGRDRKYEEERRPGTRREGEYAGDDAADTLEERKKEYGITPTHLYFEWPTKGDFHFRDEGEFVLTRGDPEYFFNEVITPGLNEVEPLNTAIKASELHIVERQGIQQIQKETLEIELTKPLEYEEADDLISQMKDDGFYPYSYQAAEGSLLLNGRIVDESNGGMISLSTDGEILSILPRYESGFDSLLRFYRFVVEEVDADATVMGVA</sequence>
<keyword evidence="2" id="KW-1185">Reference proteome</keyword>
<gene>
    <name evidence="1" type="ORF">FGF80_00750</name>
</gene>
<organism evidence="1 2">
    <name type="scientific">Natrinema pallidum</name>
    <dbReference type="NCBI Taxonomy" id="69527"/>
    <lineage>
        <taxon>Archaea</taxon>
        <taxon>Methanobacteriati</taxon>
        <taxon>Methanobacteriota</taxon>
        <taxon>Stenosarchaea group</taxon>
        <taxon>Halobacteria</taxon>
        <taxon>Halobacteriales</taxon>
        <taxon>Natrialbaceae</taxon>
        <taxon>Natrinema</taxon>
    </lineage>
</organism>
<evidence type="ECO:0000313" key="1">
    <source>
        <dbReference type="EMBL" id="QCW01855.1"/>
    </source>
</evidence>
<dbReference type="AlphaFoldDB" id="A0A4P9TCR8"/>
<evidence type="ECO:0000313" key="2">
    <source>
        <dbReference type="Proteomes" id="UP000307562"/>
    </source>
</evidence>
<proteinExistence type="predicted"/>
<dbReference type="EMBL" id="CP040637">
    <property type="protein sequence ID" value="QCW01855.1"/>
    <property type="molecule type" value="Genomic_DNA"/>
</dbReference>
<dbReference type="RefSeq" id="WP_138651616.1">
    <property type="nucleotide sequence ID" value="NZ_CP040637.1"/>
</dbReference>
<dbReference type="KEGG" id="npl:FGF80_00750"/>